<evidence type="ECO:0000313" key="2">
    <source>
        <dbReference type="EMBL" id="CCM03937.1"/>
    </source>
</evidence>
<name>J4HYK5_9APHY</name>
<gene>
    <name evidence="2" type="ORF">FIBRA_06089</name>
</gene>
<dbReference type="AlphaFoldDB" id="J4HYK5"/>
<feature type="region of interest" description="Disordered" evidence="1">
    <location>
        <begin position="40"/>
        <end position="122"/>
    </location>
</feature>
<evidence type="ECO:0000256" key="1">
    <source>
        <dbReference type="SAM" id="MobiDB-lite"/>
    </source>
</evidence>
<proteinExistence type="predicted"/>
<keyword evidence="3" id="KW-1185">Reference proteome</keyword>
<dbReference type="Proteomes" id="UP000006352">
    <property type="component" value="Unassembled WGS sequence"/>
</dbReference>
<dbReference type="RefSeq" id="XP_012183220.1">
    <property type="nucleotide sequence ID" value="XM_012327830.1"/>
</dbReference>
<evidence type="ECO:0000313" key="3">
    <source>
        <dbReference type="Proteomes" id="UP000006352"/>
    </source>
</evidence>
<dbReference type="EMBL" id="HE797135">
    <property type="protein sequence ID" value="CCM03937.1"/>
    <property type="molecule type" value="Genomic_DNA"/>
</dbReference>
<dbReference type="GeneID" id="24098848"/>
<dbReference type="InParanoid" id="J4HYK5"/>
<reference evidence="2 3" key="1">
    <citation type="journal article" date="2012" name="Appl. Environ. Microbiol.">
        <title>Short-read sequencing for genomic analysis of the brown rot fungus Fibroporia radiculosa.</title>
        <authorList>
            <person name="Tang J.D."/>
            <person name="Perkins A.D."/>
            <person name="Sonstegard T.S."/>
            <person name="Schroeder S.G."/>
            <person name="Burgess S.C."/>
            <person name="Diehl S.V."/>
        </authorList>
    </citation>
    <scope>NUCLEOTIDE SEQUENCE [LARGE SCALE GENOMIC DNA]</scope>
    <source>
        <strain evidence="2 3">TFFH 294</strain>
    </source>
</reference>
<dbReference type="Gene3D" id="1.10.10.2360">
    <property type="match status" value="1"/>
</dbReference>
<sequence>MCALYEPLHISVINELQDVDMESEMVSELMHEPLTIRLPANRAKRRADTDARDVDGGYGSTSGSVSSPLHPLASPITPPRSSGSSPTSENNYSTSPSPNRRISSSPRSVRRGRSSGASQPPRLREIYQSVSCMSGYAGYSFEEIRVGNYIASYMAKNQPPQPVAEGARSCSILEPIFRPSVLDVQHDKDPDATMSMSDSQPAFTFTFSV</sequence>
<feature type="compositionally biased region" description="Low complexity" evidence="1">
    <location>
        <begin position="79"/>
        <end position="107"/>
    </location>
</feature>
<dbReference type="HOGENOM" id="CLU_1315441_0_0_1"/>
<organism evidence="2 3">
    <name type="scientific">Fibroporia radiculosa</name>
    <dbReference type="NCBI Taxonomy" id="599839"/>
    <lineage>
        <taxon>Eukaryota</taxon>
        <taxon>Fungi</taxon>
        <taxon>Dikarya</taxon>
        <taxon>Basidiomycota</taxon>
        <taxon>Agaricomycotina</taxon>
        <taxon>Agaricomycetes</taxon>
        <taxon>Polyporales</taxon>
        <taxon>Fibroporiaceae</taxon>
        <taxon>Fibroporia</taxon>
    </lineage>
</organism>
<protein>
    <submittedName>
        <fullName evidence="2">Uncharacterized protein</fullName>
    </submittedName>
</protein>
<feature type="compositionally biased region" description="Basic and acidic residues" evidence="1">
    <location>
        <begin position="46"/>
        <end position="55"/>
    </location>
</feature>
<accession>J4HYK5</accession>